<evidence type="ECO:0000313" key="3">
    <source>
        <dbReference type="EMBL" id="EJK70915.1"/>
    </source>
</evidence>
<feature type="compositionally biased region" description="Basic and acidic residues" evidence="1">
    <location>
        <begin position="287"/>
        <end position="305"/>
    </location>
</feature>
<proteinExistence type="predicted"/>
<feature type="compositionally biased region" description="Basic and acidic residues" evidence="1">
    <location>
        <begin position="141"/>
        <end position="156"/>
    </location>
</feature>
<evidence type="ECO:0000256" key="2">
    <source>
        <dbReference type="SAM" id="SignalP"/>
    </source>
</evidence>
<reference evidence="3 4" key="1">
    <citation type="journal article" date="2012" name="Genome Biol.">
        <title>Genome and low-iron response of an oceanic diatom adapted to chronic iron limitation.</title>
        <authorList>
            <person name="Lommer M."/>
            <person name="Specht M."/>
            <person name="Roy A.S."/>
            <person name="Kraemer L."/>
            <person name="Andreson R."/>
            <person name="Gutowska M.A."/>
            <person name="Wolf J."/>
            <person name="Bergner S.V."/>
            <person name="Schilhabel M.B."/>
            <person name="Klostermeier U.C."/>
            <person name="Beiko R.G."/>
            <person name="Rosenstiel P."/>
            <person name="Hippler M."/>
            <person name="Laroche J."/>
        </authorList>
    </citation>
    <scope>NUCLEOTIDE SEQUENCE [LARGE SCALE GENOMIC DNA]</scope>
    <source>
        <strain evidence="3 4">CCMP1005</strain>
    </source>
</reference>
<feature type="compositionally biased region" description="Basic residues" evidence="1">
    <location>
        <begin position="462"/>
        <end position="479"/>
    </location>
</feature>
<keyword evidence="2" id="KW-0732">Signal</keyword>
<protein>
    <submittedName>
        <fullName evidence="3">Uncharacterized protein</fullName>
    </submittedName>
</protein>
<feature type="signal peptide" evidence="2">
    <location>
        <begin position="1"/>
        <end position="32"/>
    </location>
</feature>
<dbReference type="PANTHER" id="PTHR15944:SF0">
    <property type="entry name" value="PRENYLCYSTEINE LYASE DOMAIN-CONTAINING PROTEIN"/>
    <property type="match status" value="1"/>
</dbReference>
<dbReference type="InterPro" id="IPR036188">
    <property type="entry name" value="FAD/NAD-bd_sf"/>
</dbReference>
<feature type="region of interest" description="Disordered" evidence="1">
    <location>
        <begin position="272"/>
        <end position="352"/>
    </location>
</feature>
<evidence type="ECO:0000313" key="4">
    <source>
        <dbReference type="Proteomes" id="UP000266841"/>
    </source>
</evidence>
<dbReference type="InterPro" id="IPR017046">
    <property type="entry name" value="Prenylcysteine_Oxase1"/>
</dbReference>
<keyword evidence="4" id="KW-1185">Reference proteome</keyword>
<dbReference type="AlphaFoldDB" id="K0SZP9"/>
<dbReference type="Proteomes" id="UP000266841">
    <property type="component" value="Unassembled WGS sequence"/>
</dbReference>
<dbReference type="OrthoDB" id="437369at2759"/>
<sequence>MGPRDGVPRPAPPLHAAAALLLLPALFLPADARRVGIVGGGISGTFAARYLAGHDAGGGGRGKCALDEIVVFDVSPPPGSDPEAAGGPLIRSSSDPRPPTRQGPRVASVTLADGSTVELGASIVYGGNRLVVEMMDGDPENLERGEPMNTGKRDPEDGSEEEPSGLGIYDGEGRWALDTASLFPYLPRPLRRIAVPLYTLWRYNLDYLRLRRAVADAVASFEHIYAMLNDTSSDVTYFPGPAEMWEAVGLDGPSRVSYGDLLDALGVSRCDGPRLPGAGMPPGRAPGGHDDQHVRAGPGRDERPRRAGVSRARGGGALQRRRGEPQADGVGQARRSYDGSDCGPDGGGGDRVRWHTATVGSVVGTEDTLDVYSEDGDLLGQFDAVILATPLQQARIDFLVESPGGLDGSVLHPMPLAGLHPNLDPDDDGERGGEGGGGEGRRSESNEHGRRLFAPPSPRRDRPLRRLRRHHRRQQRHVQRVAPRPSPAGPWPRTILVTARGRDLEGISTLTILSKARGLVKTFSTRELGLEKRTELFGPDHVVEYEQAWGGRDSGRHGGSVPSFAGGRPRDDSMPYLLYDGGSHWGRAGGDGDSGSPRRRHAGPALYYANAVEGSAAAIEISAIGARSVAKLLARRLGMIGPGSGGGGEGRDEL</sequence>
<dbReference type="GO" id="GO:0030327">
    <property type="term" value="P:prenylated protein catabolic process"/>
    <property type="evidence" value="ECO:0007669"/>
    <property type="project" value="TreeGrafter"/>
</dbReference>
<name>K0SZP9_THAOC</name>
<accession>K0SZP9</accession>
<gene>
    <name evidence="3" type="ORF">THAOC_07687</name>
</gene>
<feature type="compositionally biased region" description="Basic and acidic residues" evidence="1">
    <location>
        <begin position="439"/>
        <end position="450"/>
    </location>
</feature>
<dbReference type="OMA" id="CMEISAI"/>
<feature type="chain" id="PRO_5003840485" evidence="2">
    <location>
        <begin position="33"/>
        <end position="654"/>
    </location>
</feature>
<dbReference type="PANTHER" id="PTHR15944">
    <property type="entry name" value="FARNESYLCYSTEINE LYASE"/>
    <property type="match status" value="1"/>
</dbReference>
<organism evidence="3 4">
    <name type="scientific">Thalassiosira oceanica</name>
    <name type="common">Marine diatom</name>
    <dbReference type="NCBI Taxonomy" id="159749"/>
    <lineage>
        <taxon>Eukaryota</taxon>
        <taxon>Sar</taxon>
        <taxon>Stramenopiles</taxon>
        <taxon>Ochrophyta</taxon>
        <taxon>Bacillariophyta</taxon>
        <taxon>Coscinodiscophyceae</taxon>
        <taxon>Thalassiosirophycidae</taxon>
        <taxon>Thalassiosirales</taxon>
        <taxon>Thalassiosiraceae</taxon>
        <taxon>Thalassiosira</taxon>
    </lineage>
</organism>
<feature type="region of interest" description="Disordered" evidence="1">
    <location>
        <begin position="138"/>
        <end position="164"/>
    </location>
</feature>
<dbReference type="eggNOG" id="ENOG502THBF">
    <property type="taxonomic scope" value="Eukaryota"/>
</dbReference>
<dbReference type="GO" id="GO:0001735">
    <property type="term" value="F:prenylcysteine oxidase activity"/>
    <property type="evidence" value="ECO:0007669"/>
    <property type="project" value="InterPro"/>
</dbReference>
<dbReference type="EMBL" id="AGNL01007878">
    <property type="protein sequence ID" value="EJK70915.1"/>
    <property type="molecule type" value="Genomic_DNA"/>
</dbReference>
<comment type="caution">
    <text evidence="3">The sequence shown here is derived from an EMBL/GenBank/DDBJ whole genome shotgun (WGS) entry which is preliminary data.</text>
</comment>
<feature type="region of interest" description="Disordered" evidence="1">
    <location>
        <begin position="411"/>
        <end position="493"/>
    </location>
</feature>
<feature type="compositionally biased region" description="Low complexity" evidence="1">
    <location>
        <begin position="273"/>
        <end position="282"/>
    </location>
</feature>
<evidence type="ECO:0000256" key="1">
    <source>
        <dbReference type="SAM" id="MobiDB-lite"/>
    </source>
</evidence>
<dbReference type="SUPFAM" id="SSF51905">
    <property type="entry name" value="FAD/NAD(P)-binding domain"/>
    <property type="match status" value="1"/>
</dbReference>
<feature type="region of interest" description="Disordered" evidence="1">
    <location>
        <begin position="75"/>
        <end position="107"/>
    </location>
</feature>